<dbReference type="Proteomes" id="UP001595793">
    <property type="component" value="Unassembled WGS sequence"/>
</dbReference>
<accession>A0ABV8HBT3</accession>
<evidence type="ECO:0008006" key="5">
    <source>
        <dbReference type="Google" id="ProtNLM"/>
    </source>
</evidence>
<gene>
    <name evidence="2" type="ORF">ACFOS1_11410</name>
    <name evidence="3" type="ORF">ACFOS1_15555</name>
</gene>
<protein>
    <recommendedName>
        <fullName evidence="5">Lipocalin-like domain-containing protein</fullName>
    </recommendedName>
</protein>
<evidence type="ECO:0000256" key="1">
    <source>
        <dbReference type="SAM" id="SignalP"/>
    </source>
</evidence>
<evidence type="ECO:0000313" key="3">
    <source>
        <dbReference type="EMBL" id="MFC4028836.1"/>
    </source>
</evidence>
<proteinExistence type="predicted"/>
<feature type="signal peptide" evidence="1">
    <location>
        <begin position="1"/>
        <end position="22"/>
    </location>
</feature>
<dbReference type="EMBL" id="JBHSAS010000011">
    <property type="protein sequence ID" value="MFC4028836.1"/>
    <property type="molecule type" value="Genomic_DNA"/>
</dbReference>
<reference evidence="3" key="1">
    <citation type="journal article" date="2014" name="Int. J. Syst. Evol. Microbiol.">
        <title>Complete genome of a new Firmicutes species belonging to the dominant human colonic microbiota ('Ruminococcus bicirculans') reveals two chromosomes and a selective capacity to utilize plant glucans.</title>
        <authorList>
            <consortium name="NISC Comparative Sequencing Program"/>
            <person name="Wegmann U."/>
            <person name="Louis P."/>
            <person name="Goesmann A."/>
            <person name="Henrissat B."/>
            <person name="Duncan S.H."/>
            <person name="Flint H.J."/>
        </authorList>
    </citation>
    <scope>NUCLEOTIDE SEQUENCE</scope>
    <source>
        <strain evidence="3">CECT 9128</strain>
    </source>
</reference>
<name>A0ABV8HBT3_9FLAO</name>
<reference evidence="4" key="2">
    <citation type="journal article" date="2019" name="Int. J. Syst. Evol. Microbiol.">
        <title>The Global Catalogue of Microorganisms (GCM) 10K type strain sequencing project: providing services to taxonomists for standard genome sequencing and annotation.</title>
        <authorList>
            <consortium name="The Broad Institute Genomics Platform"/>
            <consortium name="The Broad Institute Genome Sequencing Center for Infectious Disease"/>
            <person name="Wu L."/>
            <person name="Ma J."/>
        </authorList>
    </citation>
    <scope>NUCLEOTIDE SEQUENCE [LARGE SCALE GENOMIC DNA]</scope>
    <source>
        <strain evidence="4">CECT 9128</strain>
    </source>
</reference>
<comment type="caution">
    <text evidence="3">The sequence shown here is derived from an EMBL/GenBank/DDBJ whole genome shotgun (WGS) entry which is preliminary data.</text>
</comment>
<organism evidence="3 4">
    <name type="scientific">Zunongwangia endophytica</name>
    <dbReference type="NCBI Taxonomy" id="1808945"/>
    <lineage>
        <taxon>Bacteria</taxon>
        <taxon>Pseudomonadati</taxon>
        <taxon>Bacteroidota</taxon>
        <taxon>Flavobacteriia</taxon>
        <taxon>Flavobacteriales</taxon>
        <taxon>Flavobacteriaceae</taxon>
        <taxon>Zunongwangia</taxon>
    </lineage>
</organism>
<sequence>MKKLLSFSLILMLFLNISCVKIKNEVADTENYKLDGNWELYDGENAIKNIVFNNNKVILKKNSETINGKLTLTTTSSSSVDLIVYTKTTTKNIPTIEYFKNGKKIKIPIQYESIDDEAFITLNDVVYQKVN</sequence>
<evidence type="ECO:0000313" key="4">
    <source>
        <dbReference type="Proteomes" id="UP001595793"/>
    </source>
</evidence>
<keyword evidence="1" id="KW-0732">Signal</keyword>
<keyword evidence="4" id="KW-1185">Reference proteome</keyword>
<reference evidence="3" key="3">
    <citation type="submission" date="2024-09" db="EMBL/GenBank/DDBJ databases">
        <authorList>
            <person name="Sun Q."/>
            <person name="Mori K."/>
        </authorList>
    </citation>
    <scope>NUCLEOTIDE SEQUENCE</scope>
    <source>
        <strain evidence="3">CECT 9128</strain>
    </source>
</reference>
<evidence type="ECO:0000313" key="2">
    <source>
        <dbReference type="EMBL" id="MFC4028015.1"/>
    </source>
</evidence>
<feature type="chain" id="PRO_5045033238" description="Lipocalin-like domain-containing protein" evidence="1">
    <location>
        <begin position="23"/>
        <end position="131"/>
    </location>
</feature>
<dbReference type="EMBL" id="JBHSAS010000006">
    <property type="protein sequence ID" value="MFC4028015.1"/>
    <property type="molecule type" value="Genomic_DNA"/>
</dbReference>
<dbReference type="RefSeq" id="WP_290231438.1">
    <property type="nucleotide sequence ID" value="NZ_JAUFPZ010000002.1"/>
</dbReference>